<accession>A0A0N0XGT7</accession>
<organism evidence="1 2">
    <name type="scientific">Amantichitinum ursilacus</name>
    <dbReference type="NCBI Taxonomy" id="857265"/>
    <lineage>
        <taxon>Bacteria</taxon>
        <taxon>Pseudomonadati</taxon>
        <taxon>Pseudomonadota</taxon>
        <taxon>Betaproteobacteria</taxon>
        <taxon>Neisseriales</taxon>
        <taxon>Chitinibacteraceae</taxon>
        <taxon>Amantichitinum</taxon>
    </lineage>
</organism>
<dbReference type="Proteomes" id="UP000037939">
    <property type="component" value="Unassembled WGS sequence"/>
</dbReference>
<comment type="caution">
    <text evidence="1">The sequence shown here is derived from an EMBL/GenBank/DDBJ whole genome shotgun (WGS) entry which is preliminary data.</text>
</comment>
<proteinExistence type="predicted"/>
<dbReference type="EMBL" id="LAQT01000029">
    <property type="protein sequence ID" value="KPC50433.1"/>
    <property type="molecule type" value="Genomic_DNA"/>
</dbReference>
<dbReference type="AlphaFoldDB" id="A0A0N0XGT7"/>
<evidence type="ECO:0000313" key="1">
    <source>
        <dbReference type="EMBL" id="KPC50433.1"/>
    </source>
</evidence>
<name>A0A0N0XGT7_9NEIS</name>
<evidence type="ECO:0000313" key="2">
    <source>
        <dbReference type="Proteomes" id="UP000037939"/>
    </source>
</evidence>
<keyword evidence="2" id="KW-1185">Reference proteome</keyword>
<protein>
    <submittedName>
        <fullName evidence="1">Uncharacterized protein</fullName>
    </submittedName>
</protein>
<sequence length="42" mass="4812">MCRISRFYVARERRHLSTLAQIQSNQGLALSLTSDAFTRLAE</sequence>
<gene>
    <name evidence="1" type="ORF">WG78_17535</name>
</gene>
<reference evidence="1 2" key="1">
    <citation type="submission" date="2015-07" db="EMBL/GenBank/DDBJ databases">
        <title>Draft genome sequence of the Amantichitinum ursilacus IGB-41, a new chitin-degrading bacterium.</title>
        <authorList>
            <person name="Kirstahler P."/>
            <person name="Guenther M."/>
            <person name="Grumaz C."/>
            <person name="Rupp S."/>
            <person name="Zibek S."/>
            <person name="Sohn K."/>
        </authorList>
    </citation>
    <scope>NUCLEOTIDE SEQUENCE [LARGE SCALE GENOMIC DNA]</scope>
    <source>
        <strain evidence="1 2">IGB-41</strain>
    </source>
</reference>